<name>A0A7V5UEC4_CALAY</name>
<evidence type="ECO:0000313" key="1">
    <source>
        <dbReference type="EMBL" id="HHJ52079.1"/>
    </source>
</evidence>
<dbReference type="Pfam" id="PF13174">
    <property type="entry name" value="TPR_6"/>
    <property type="match status" value="2"/>
</dbReference>
<dbReference type="InterPro" id="IPR019734">
    <property type="entry name" value="TPR_rpt"/>
</dbReference>
<dbReference type="SUPFAM" id="SSF48452">
    <property type="entry name" value="TPR-like"/>
    <property type="match status" value="1"/>
</dbReference>
<sequence>MKFLTGKKDFVLLGVLLLLPFFSRLFAQDTPSEAEYFTHLQQLYFENSQHRYDDYLLERLENFDLLFPESKQLDQIYFMLGEITRARREPYRSFYYFAKLIFTKPSSKLKKEAVARIDSLLTSPGELQLAERSDSIFSEFNKIPAATSAEESAFNLLSFIYSLSCDSLQAPFMAGARHYRQRFGLQAAHNDILLLWQARIFNAQGSPATAKALLRELIALYPKSDVLPAAWSDLAAIEQDFFKNYTAARDDLLQVIDNFPESEQSARAQFRLARLFERYLHQPQLALENYRLVADAFAASPYRCPALFQLGKLLAENKDYTASAQAYMQYYEHCADSGRAVLALQQIADMCEHKLHNQPQLAATLLLLAQHTPNDSAAAGYLFRAATIYSQMPDQKEKAREACRIIVKQYPKTSVAQKAAELIKALKP</sequence>
<dbReference type="Gene3D" id="1.25.40.10">
    <property type="entry name" value="Tetratricopeptide repeat domain"/>
    <property type="match status" value="2"/>
</dbReference>
<dbReference type="Proteomes" id="UP000886124">
    <property type="component" value="Unassembled WGS sequence"/>
</dbReference>
<dbReference type="InterPro" id="IPR011990">
    <property type="entry name" value="TPR-like_helical_dom_sf"/>
</dbReference>
<accession>A0A7V5UEC4</accession>
<comment type="caution">
    <text evidence="1">The sequence shown here is derived from an EMBL/GenBank/DDBJ whole genome shotgun (WGS) entry which is preliminary data.</text>
</comment>
<dbReference type="EMBL" id="DROD01000187">
    <property type="protein sequence ID" value="HHJ52079.1"/>
    <property type="molecule type" value="Genomic_DNA"/>
</dbReference>
<dbReference type="AlphaFoldDB" id="A0A7V5UEC4"/>
<organism evidence="1">
    <name type="scientific">Caldithrix abyssi</name>
    <dbReference type="NCBI Taxonomy" id="187145"/>
    <lineage>
        <taxon>Bacteria</taxon>
        <taxon>Pseudomonadati</taxon>
        <taxon>Calditrichota</taxon>
        <taxon>Calditrichia</taxon>
        <taxon>Calditrichales</taxon>
        <taxon>Calditrichaceae</taxon>
        <taxon>Caldithrix</taxon>
    </lineage>
</organism>
<protein>
    <submittedName>
        <fullName evidence="1">Tetratricopeptide repeat protein</fullName>
    </submittedName>
</protein>
<reference evidence="1" key="1">
    <citation type="journal article" date="2020" name="mSystems">
        <title>Genome- and Community-Level Interaction Insights into Carbon Utilization and Element Cycling Functions of Hydrothermarchaeota in Hydrothermal Sediment.</title>
        <authorList>
            <person name="Zhou Z."/>
            <person name="Liu Y."/>
            <person name="Xu W."/>
            <person name="Pan J."/>
            <person name="Luo Z.H."/>
            <person name="Li M."/>
        </authorList>
    </citation>
    <scope>NUCLEOTIDE SEQUENCE [LARGE SCALE GENOMIC DNA]</scope>
    <source>
        <strain evidence="1">HyVt-527</strain>
    </source>
</reference>
<gene>
    <name evidence="1" type="ORF">ENJ89_02685</name>
</gene>
<proteinExistence type="predicted"/>